<name>A0ABS4FTI7_9BACL</name>
<keyword evidence="2" id="KW-1185">Reference proteome</keyword>
<evidence type="ECO:0000313" key="1">
    <source>
        <dbReference type="EMBL" id="MBP1905759.1"/>
    </source>
</evidence>
<sequence length="174" mass="20323">MIPLDNQLAPSDILSFDLKINISHRYKNITRHHGEIVPIIDWIFIVIVNDEKCDEDEVFVIDQFFESLLHVGDFPMFTCTCGIFGCGGYFVNVAHTSEGITWKTERTPFKELQHQEQPTKFNFTWEVITKATQQLLSLLEDLHNVHIEHSLKFDYDIKAYEKMNDELILFVDSN</sequence>
<evidence type="ECO:0000313" key="2">
    <source>
        <dbReference type="Proteomes" id="UP001519272"/>
    </source>
</evidence>
<gene>
    <name evidence="1" type="ORF">J2Z32_002407</name>
</gene>
<protein>
    <submittedName>
        <fullName evidence="1">Uncharacterized protein</fullName>
    </submittedName>
</protein>
<dbReference type="RefSeq" id="WP_210089379.1">
    <property type="nucleotide sequence ID" value="NZ_JAGGKG010000010.1"/>
</dbReference>
<comment type="caution">
    <text evidence="1">The sequence shown here is derived from an EMBL/GenBank/DDBJ whole genome shotgun (WGS) entry which is preliminary data.</text>
</comment>
<dbReference type="Proteomes" id="UP001519272">
    <property type="component" value="Unassembled WGS sequence"/>
</dbReference>
<organism evidence="1 2">
    <name type="scientific">Paenibacillus turicensis</name>
    <dbReference type="NCBI Taxonomy" id="160487"/>
    <lineage>
        <taxon>Bacteria</taxon>
        <taxon>Bacillati</taxon>
        <taxon>Bacillota</taxon>
        <taxon>Bacilli</taxon>
        <taxon>Bacillales</taxon>
        <taxon>Paenibacillaceae</taxon>
        <taxon>Paenibacillus</taxon>
    </lineage>
</organism>
<accession>A0ABS4FTI7</accession>
<dbReference type="EMBL" id="JAGGKG010000010">
    <property type="protein sequence ID" value="MBP1905759.1"/>
    <property type="molecule type" value="Genomic_DNA"/>
</dbReference>
<reference evidence="1 2" key="1">
    <citation type="submission" date="2021-03" db="EMBL/GenBank/DDBJ databases">
        <title>Genomic Encyclopedia of Type Strains, Phase IV (KMG-IV): sequencing the most valuable type-strain genomes for metagenomic binning, comparative biology and taxonomic classification.</title>
        <authorList>
            <person name="Goeker M."/>
        </authorList>
    </citation>
    <scope>NUCLEOTIDE SEQUENCE [LARGE SCALE GENOMIC DNA]</scope>
    <source>
        <strain evidence="1 2">DSM 14349</strain>
    </source>
</reference>
<proteinExistence type="predicted"/>